<dbReference type="InterPro" id="IPR004869">
    <property type="entry name" value="MMPL_dom"/>
</dbReference>
<dbReference type="Proteomes" id="UP000252586">
    <property type="component" value="Unassembled WGS sequence"/>
</dbReference>
<comment type="caution">
    <text evidence="9">The sequence shown here is derived from an EMBL/GenBank/DDBJ whole genome shotgun (WGS) entry which is preliminary data.</text>
</comment>
<evidence type="ECO:0000256" key="5">
    <source>
        <dbReference type="ARBA" id="ARBA00023136"/>
    </source>
</evidence>
<dbReference type="InterPro" id="IPR000731">
    <property type="entry name" value="SSD"/>
</dbReference>
<feature type="transmembrane region" description="Helical" evidence="7">
    <location>
        <begin position="45"/>
        <end position="65"/>
    </location>
</feature>
<dbReference type="PANTHER" id="PTHR33406">
    <property type="entry name" value="MEMBRANE PROTEIN MJ1562-RELATED"/>
    <property type="match status" value="1"/>
</dbReference>
<accession>A0A366CZJ8</accession>
<evidence type="ECO:0000256" key="1">
    <source>
        <dbReference type="ARBA" id="ARBA00004651"/>
    </source>
</evidence>
<sequence>MSSKNTFIGEQSPATSEREDGSAPPGTPAGALARWGARMATHTKWVFGVWLIALVALGAAAPSVFDSLAGAGWQADGSESVRARELAQQHFGGNSSAAVQVVVHSDSALVSDPAVQQVLTEAIALFQGDDRFSQVIAPQPGMTISPDGHTGVVIAGAAASTDEMVKAVDDLGSELTALSTADIEIYPTGATALWSEFNRANHDAMIKAEMLSWPVTLAIMVLAFGSLVAAGLPLLLTLAGLVASAGGLVLLNSATPISVWAMNFAMMFALALGIDYALFLVARFRDALRKAADTRAAVAETMDTAGKAVILSGLTVLVSLSAVLLVPAPAVRTMAVGIMLAVAFVLAATLTLLPAALGALGPKINAGSLPYATRQQHRSPRFESWGNLLHRHPWPFAIGSLLALTALAIPVLGLKVAMPSIQVVPADASVRQGYELIQAQMGEGAPGMFQIIAPTADAEATAATARTTEGIAMVTPPIPSADGSDHLMLQAIPAVDPSDEAMGAILDRLRADLPAQALVGGAPAENLDLQRALDDYLPVIIGVILALGFTLLLAALQAPLIAVLGTVVSLLSTAAAFGVARLIFQDGHGASLLGFTPQGFLDGWGPVFFFAMIFAIAMDYTVFLLATAKEHYEESGDPNVAHVMGLAHSGRIIAAAAAVMVAVFFTFALAEPLPPKEMGIILGVAVLLDAVFIRLVLLPVLLRLTGHAAWWSPAWLGRVLPKVTFSHG</sequence>
<dbReference type="SUPFAM" id="SSF82866">
    <property type="entry name" value="Multidrug efflux transporter AcrB transmembrane domain"/>
    <property type="match status" value="2"/>
</dbReference>
<feature type="transmembrane region" description="Helical" evidence="7">
    <location>
        <begin position="394"/>
        <end position="414"/>
    </location>
</feature>
<dbReference type="EMBL" id="QNRE01000023">
    <property type="protein sequence ID" value="RBO82428.1"/>
    <property type="molecule type" value="Genomic_DNA"/>
</dbReference>
<evidence type="ECO:0000313" key="10">
    <source>
        <dbReference type="Proteomes" id="UP000252586"/>
    </source>
</evidence>
<evidence type="ECO:0000256" key="2">
    <source>
        <dbReference type="ARBA" id="ARBA00022475"/>
    </source>
</evidence>
<proteinExistence type="predicted"/>
<feature type="transmembrane region" description="Helical" evidence="7">
    <location>
        <begin position="334"/>
        <end position="360"/>
    </location>
</feature>
<feature type="domain" description="SSD" evidence="8">
    <location>
        <begin position="234"/>
        <end position="359"/>
    </location>
</feature>
<feature type="transmembrane region" description="Helical" evidence="7">
    <location>
        <begin position="308"/>
        <end position="328"/>
    </location>
</feature>
<dbReference type="InterPro" id="IPR050545">
    <property type="entry name" value="Mycobact_MmpL"/>
</dbReference>
<evidence type="ECO:0000259" key="8">
    <source>
        <dbReference type="PROSITE" id="PS50156"/>
    </source>
</evidence>
<dbReference type="AlphaFoldDB" id="A0A366CZJ8"/>
<feature type="region of interest" description="Disordered" evidence="6">
    <location>
        <begin position="1"/>
        <end position="29"/>
    </location>
</feature>
<evidence type="ECO:0000256" key="3">
    <source>
        <dbReference type="ARBA" id="ARBA00022692"/>
    </source>
</evidence>
<dbReference type="GO" id="GO:0005886">
    <property type="term" value="C:plasma membrane"/>
    <property type="evidence" value="ECO:0007669"/>
    <property type="project" value="UniProtKB-SubCell"/>
</dbReference>
<feature type="transmembrane region" description="Helical" evidence="7">
    <location>
        <begin position="649"/>
        <end position="668"/>
    </location>
</feature>
<comment type="subcellular location">
    <subcellularLocation>
        <location evidence="1">Cell membrane</location>
        <topology evidence="1">Multi-pass membrane protein</topology>
    </subcellularLocation>
</comment>
<feature type="transmembrane region" description="Helical" evidence="7">
    <location>
        <begin position="563"/>
        <end position="584"/>
    </location>
</feature>
<feature type="transmembrane region" description="Helical" evidence="7">
    <location>
        <begin position="536"/>
        <end position="556"/>
    </location>
</feature>
<reference evidence="9 10" key="1">
    <citation type="submission" date="2018-06" db="EMBL/GenBank/DDBJ databases">
        <title>Genomic Encyclopedia of Type Strains, Phase IV (KMG-IV): sequencing the most valuable type-strain genomes for metagenomic binning, comparative biology and taxonomic classification.</title>
        <authorList>
            <person name="Goeker M."/>
        </authorList>
    </citation>
    <scope>NUCLEOTIDE SEQUENCE [LARGE SCALE GENOMIC DNA]</scope>
    <source>
        <strain evidence="9 10">DSM 44599</strain>
    </source>
</reference>
<protein>
    <submittedName>
        <fullName evidence="9">RND superfamily putative drug exporter</fullName>
    </submittedName>
</protein>
<dbReference type="PANTHER" id="PTHR33406:SF13">
    <property type="entry name" value="MEMBRANE PROTEIN YDFJ"/>
    <property type="match status" value="1"/>
</dbReference>
<evidence type="ECO:0000256" key="6">
    <source>
        <dbReference type="SAM" id="MobiDB-lite"/>
    </source>
</evidence>
<keyword evidence="10" id="KW-1185">Reference proteome</keyword>
<dbReference type="Pfam" id="PF03176">
    <property type="entry name" value="MMPL"/>
    <property type="match status" value="2"/>
</dbReference>
<dbReference type="Gene3D" id="1.20.1640.10">
    <property type="entry name" value="Multidrug efflux transporter AcrB transmembrane domain"/>
    <property type="match status" value="2"/>
</dbReference>
<keyword evidence="3 7" id="KW-0812">Transmembrane</keyword>
<keyword evidence="2" id="KW-1003">Cell membrane</keyword>
<evidence type="ECO:0000313" key="9">
    <source>
        <dbReference type="EMBL" id="RBO82428.1"/>
    </source>
</evidence>
<dbReference type="PROSITE" id="PS50156">
    <property type="entry name" value="SSD"/>
    <property type="match status" value="1"/>
</dbReference>
<organism evidence="9 10">
    <name type="scientific">Nocardia puris</name>
    <dbReference type="NCBI Taxonomy" id="208602"/>
    <lineage>
        <taxon>Bacteria</taxon>
        <taxon>Bacillati</taxon>
        <taxon>Actinomycetota</taxon>
        <taxon>Actinomycetes</taxon>
        <taxon>Mycobacteriales</taxon>
        <taxon>Nocardiaceae</taxon>
        <taxon>Nocardia</taxon>
    </lineage>
</organism>
<feature type="transmembrane region" description="Helical" evidence="7">
    <location>
        <begin position="680"/>
        <end position="702"/>
    </location>
</feature>
<keyword evidence="5 7" id="KW-0472">Membrane</keyword>
<name>A0A366CZJ8_9NOCA</name>
<feature type="compositionally biased region" description="Polar residues" evidence="6">
    <location>
        <begin position="1"/>
        <end position="15"/>
    </location>
</feature>
<dbReference type="STRING" id="1210090.GCA_001613185_05433"/>
<feature type="transmembrane region" description="Helical" evidence="7">
    <location>
        <begin position="604"/>
        <end position="628"/>
    </location>
</feature>
<evidence type="ECO:0000256" key="4">
    <source>
        <dbReference type="ARBA" id="ARBA00022989"/>
    </source>
</evidence>
<evidence type="ECO:0000256" key="7">
    <source>
        <dbReference type="SAM" id="Phobius"/>
    </source>
</evidence>
<feature type="transmembrane region" description="Helical" evidence="7">
    <location>
        <begin position="257"/>
        <end position="281"/>
    </location>
</feature>
<gene>
    <name evidence="9" type="ORF">DFR74_12345</name>
</gene>
<keyword evidence="4 7" id="KW-1133">Transmembrane helix</keyword>
<feature type="transmembrane region" description="Helical" evidence="7">
    <location>
        <begin position="215"/>
        <end position="245"/>
    </location>
</feature>